<keyword evidence="2" id="KW-1185">Reference proteome</keyword>
<reference evidence="1" key="1">
    <citation type="submission" date="2020-01" db="EMBL/GenBank/DDBJ databases">
        <authorList>
            <consortium name="DOE Joint Genome Institute"/>
            <person name="Haridas S."/>
            <person name="Albert R."/>
            <person name="Binder M."/>
            <person name="Bloem J."/>
            <person name="Labutti K."/>
            <person name="Salamov A."/>
            <person name="Andreopoulos B."/>
            <person name="Baker S.E."/>
            <person name="Barry K."/>
            <person name="Bills G."/>
            <person name="Bluhm B.H."/>
            <person name="Cannon C."/>
            <person name="Castanera R."/>
            <person name="Culley D.E."/>
            <person name="Daum C."/>
            <person name="Ezra D."/>
            <person name="Gonzalez J.B."/>
            <person name="Henrissat B."/>
            <person name="Kuo A."/>
            <person name="Liang C."/>
            <person name="Lipzen A."/>
            <person name="Lutzoni F."/>
            <person name="Magnuson J."/>
            <person name="Mondo S."/>
            <person name="Nolan M."/>
            <person name="Ohm R."/>
            <person name="Pangilinan J."/>
            <person name="Park H.-J."/>
            <person name="Ramirez L."/>
            <person name="Alfaro M."/>
            <person name="Sun H."/>
            <person name="Tritt A."/>
            <person name="Yoshinaga Y."/>
            <person name="Zwiers L.-H."/>
            <person name="Turgeon B.G."/>
            <person name="Goodwin S.B."/>
            <person name="Spatafora J.W."/>
            <person name="Crous P.W."/>
            <person name="Grigoriev I.V."/>
        </authorList>
    </citation>
    <scope>NUCLEOTIDE SEQUENCE</scope>
    <source>
        <strain evidence="1">P77</strain>
    </source>
</reference>
<dbReference type="AlphaFoldDB" id="A0A6A5K413"/>
<sequence>MAEDFSKGQDDSELPPLDDSLVASAATRLDAAKIPHVLWGPYMLTIFGIPTIVSGIDFVVDDDSIEAAYTTLEGADSEKVRVTNLLPVPQQETRLPYAPTPSPHHRI</sequence>
<dbReference type="SUPFAM" id="SSF81301">
    <property type="entry name" value="Nucleotidyltransferase"/>
    <property type="match status" value="1"/>
</dbReference>
<dbReference type="InterPro" id="IPR043519">
    <property type="entry name" value="NT_sf"/>
</dbReference>
<name>A0A6A5K413_9PLEO</name>
<proteinExistence type="predicted"/>
<organism evidence="1 2">
    <name type="scientific">Decorospora gaudefroyi</name>
    <dbReference type="NCBI Taxonomy" id="184978"/>
    <lineage>
        <taxon>Eukaryota</taxon>
        <taxon>Fungi</taxon>
        <taxon>Dikarya</taxon>
        <taxon>Ascomycota</taxon>
        <taxon>Pezizomycotina</taxon>
        <taxon>Dothideomycetes</taxon>
        <taxon>Pleosporomycetidae</taxon>
        <taxon>Pleosporales</taxon>
        <taxon>Pleosporineae</taxon>
        <taxon>Pleosporaceae</taxon>
        <taxon>Decorospora</taxon>
    </lineage>
</organism>
<dbReference type="Proteomes" id="UP000800040">
    <property type="component" value="Unassembled WGS sequence"/>
</dbReference>
<dbReference type="OrthoDB" id="4499271at2759"/>
<evidence type="ECO:0000313" key="1">
    <source>
        <dbReference type="EMBL" id="KAF1831779.1"/>
    </source>
</evidence>
<accession>A0A6A5K413</accession>
<evidence type="ECO:0000313" key="2">
    <source>
        <dbReference type="Proteomes" id="UP000800040"/>
    </source>
</evidence>
<protein>
    <submittedName>
        <fullName evidence="1">Uncharacterized protein</fullName>
    </submittedName>
</protein>
<dbReference type="EMBL" id="ML975354">
    <property type="protein sequence ID" value="KAF1831779.1"/>
    <property type="molecule type" value="Genomic_DNA"/>
</dbReference>
<gene>
    <name evidence="1" type="ORF">BDW02DRAFT_605691</name>
</gene>